<keyword evidence="2" id="KW-1185">Reference proteome</keyword>
<organism evidence="1 2">
    <name type="scientific">Citrus clementina</name>
    <name type="common">Clementine</name>
    <name type="synonym">Citrus deliciosa x Citrus sinensis</name>
    <dbReference type="NCBI Taxonomy" id="85681"/>
    <lineage>
        <taxon>Eukaryota</taxon>
        <taxon>Viridiplantae</taxon>
        <taxon>Streptophyta</taxon>
        <taxon>Embryophyta</taxon>
        <taxon>Tracheophyta</taxon>
        <taxon>Spermatophyta</taxon>
        <taxon>Magnoliopsida</taxon>
        <taxon>eudicotyledons</taxon>
        <taxon>Gunneridae</taxon>
        <taxon>Pentapetalae</taxon>
        <taxon>rosids</taxon>
        <taxon>malvids</taxon>
        <taxon>Sapindales</taxon>
        <taxon>Rutaceae</taxon>
        <taxon>Aurantioideae</taxon>
        <taxon>Citrus</taxon>
    </lineage>
</organism>
<proteinExistence type="predicted"/>
<dbReference type="InParanoid" id="V4T001"/>
<dbReference type="KEGG" id="cic:CICLE_v10013230mg"/>
<dbReference type="AlphaFoldDB" id="V4T001"/>
<protein>
    <submittedName>
        <fullName evidence="1">Uncharacterized protein</fullName>
    </submittedName>
</protein>
<evidence type="ECO:0000313" key="2">
    <source>
        <dbReference type="Proteomes" id="UP000030687"/>
    </source>
</evidence>
<name>V4T001_CITCL</name>
<dbReference type="EMBL" id="KI536861">
    <property type="protein sequence ID" value="ESR42821.1"/>
    <property type="molecule type" value="Genomic_DNA"/>
</dbReference>
<dbReference type="Proteomes" id="UP000030687">
    <property type="component" value="Unassembled WGS sequence"/>
</dbReference>
<sequence>MKLVHAQYEISFNELSKAGTICYCQDLACTMRLLRETSKRSKRKKKMVIFIHQSLVQQSALEAASTTEGVFSTSSPFPNANQP</sequence>
<gene>
    <name evidence="1" type="ORF">CICLE_v10013230mg</name>
</gene>
<reference evidence="1 2" key="1">
    <citation type="submission" date="2013-10" db="EMBL/GenBank/DDBJ databases">
        <authorList>
            <consortium name="International Citrus Genome Consortium"/>
            <person name="Jenkins J."/>
            <person name="Schmutz J."/>
            <person name="Prochnik S."/>
            <person name="Rokhsar D."/>
            <person name="Gmitter F."/>
            <person name="Ollitrault P."/>
            <person name="Machado M."/>
            <person name="Talon M."/>
            <person name="Wincker P."/>
            <person name="Jaillon O."/>
            <person name="Morgante M."/>
        </authorList>
    </citation>
    <scope>NUCLEOTIDE SEQUENCE</scope>
    <source>
        <strain evidence="2">cv. Clemenules</strain>
    </source>
</reference>
<accession>V4T001</accession>
<dbReference type="Gramene" id="ESR42821">
    <property type="protein sequence ID" value="ESR42821"/>
    <property type="gene ID" value="CICLE_v10013230mg"/>
</dbReference>
<evidence type="ECO:0000313" key="1">
    <source>
        <dbReference type="EMBL" id="ESR42821.1"/>
    </source>
</evidence>